<keyword evidence="17" id="KW-1185">Reference proteome</keyword>
<comment type="catalytic activity">
    <reaction evidence="1">
        <text>a 2'-deoxyribonucleoside 5'-phosphate + H2O = a 2'-deoxyribonucleoside + phosphate</text>
        <dbReference type="Rhea" id="RHEA:36167"/>
        <dbReference type="ChEBI" id="CHEBI:15377"/>
        <dbReference type="ChEBI" id="CHEBI:18274"/>
        <dbReference type="ChEBI" id="CHEBI:43474"/>
        <dbReference type="ChEBI" id="CHEBI:65317"/>
        <dbReference type="EC" id="3.1.3.89"/>
    </reaction>
</comment>
<protein>
    <recommendedName>
        <fullName evidence="9">5'-deoxynucleotidase HDDC2</fullName>
        <ecNumber evidence="8">3.1.3.89</ecNumber>
    </recommendedName>
    <alternativeName>
        <fullName evidence="13">HD domain-containing protein 2</fullName>
    </alternativeName>
</protein>
<dbReference type="HOGENOM" id="CLU_039453_2_1_1"/>
<evidence type="ECO:0000256" key="2">
    <source>
        <dbReference type="ARBA" id="ARBA00001936"/>
    </source>
</evidence>
<dbReference type="InParanoid" id="E0VUU7"/>
<dbReference type="GO" id="GO:0005737">
    <property type="term" value="C:cytoplasm"/>
    <property type="evidence" value="ECO:0007669"/>
    <property type="project" value="TreeGrafter"/>
</dbReference>
<dbReference type="AlphaFoldDB" id="E0VUU7"/>
<evidence type="ECO:0000256" key="13">
    <source>
        <dbReference type="ARBA" id="ARBA00032735"/>
    </source>
</evidence>
<evidence type="ECO:0000313" key="15">
    <source>
        <dbReference type="EMBL" id="EEB17153.1"/>
    </source>
</evidence>
<comment type="function">
    <text evidence="5">Catalyzes the dephosphorylation of the nucleoside 5'-monophosphates deoxyadenosine monophosphate (dAMP), deoxycytidine monophosphate (dCMP), deoxyguanosine monophosphate (dGMP) and deoxythymidine monophosphate (dTMP).</text>
</comment>
<dbReference type="OMA" id="TWRLCLM"/>
<dbReference type="KEGG" id="phu:Phum_PHUM455410"/>
<keyword evidence="12" id="KW-0460">Magnesium</keyword>
<evidence type="ECO:0000256" key="8">
    <source>
        <dbReference type="ARBA" id="ARBA00012964"/>
    </source>
</evidence>
<dbReference type="GO" id="GO:0046872">
    <property type="term" value="F:metal ion binding"/>
    <property type="evidence" value="ECO:0007669"/>
    <property type="project" value="UniProtKB-KW"/>
</dbReference>
<organism>
    <name type="scientific">Pediculus humanus subsp. corporis</name>
    <name type="common">Body louse</name>
    <dbReference type="NCBI Taxonomy" id="121224"/>
    <lineage>
        <taxon>Eukaryota</taxon>
        <taxon>Metazoa</taxon>
        <taxon>Ecdysozoa</taxon>
        <taxon>Arthropoda</taxon>
        <taxon>Hexapoda</taxon>
        <taxon>Insecta</taxon>
        <taxon>Pterygota</taxon>
        <taxon>Neoptera</taxon>
        <taxon>Paraneoptera</taxon>
        <taxon>Psocodea</taxon>
        <taxon>Troctomorpha</taxon>
        <taxon>Phthiraptera</taxon>
        <taxon>Anoplura</taxon>
        <taxon>Pediculidae</taxon>
        <taxon>Pediculus</taxon>
    </lineage>
</organism>
<feature type="domain" description="HD" evidence="14">
    <location>
        <begin position="17"/>
        <end position="151"/>
    </location>
</feature>
<dbReference type="Proteomes" id="UP000009046">
    <property type="component" value="Unassembled WGS sequence"/>
</dbReference>
<evidence type="ECO:0000256" key="6">
    <source>
        <dbReference type="ARBA" id="ARBA00009999"/>
    </source>
</evidence>
<evidence type="ECO:0000256" key="12">
    <source>
        <dbReference type="ARBA" id="ARBA00022842"/>
    </source>
</evidence>
<evidence type="ECO:0000256" key="10">
    <source>
        <dbReference type="ARBA" id="ARBA00022723"/>
    </source>
</evidence>
<dbReference type="Pfam" id="PF13023">
    <property type="entry name" value="HD_3"/>
    <property type="match status" value="1"/>
</dbReference>
<dbReference type="CTD" id="8230545"/>
<evidence type="ECO:0000313" key="16">
    <source>
        <dbReference type="EnsemblMetazoa" id="PHUM455410-PA"/>
    </source>
</evidence>
<evidence type="ECO:0000259" key="14">
    <source>
        <dbReference type="Pfam" id="PF13023"/>
    </source>
</evidence>
<keyword evidence="11" id="KW-0378">Hydrolase</keyword>
<proteinExistence type="inferred from homology"/>
<dbReference type="GO" id="GO:0009159">
    <property type="term" value="P:deoxyribonucleoside monophosphate catabolic process"/>
    <property type="evidence" value="ECO:0007669"/>
    <property type="project" value="UniProtKB-ARBA"/>
</dbReference>
<reference evidence="15" key="1">
    <citation type="submission" date="2007-04" db="EMBL/GenBank/DDBJ databases">
        <title>Annotation of Pediculus humanus corporis strain USDA.</title>
        <authorList>
            <person name="Kirkness E."/>
            <person name="Hannick L."/>
            <person name="Hass B."/>
            <person name="Bruggner R."/>
            <person name="Lawson D."/>
            <person name="Bidwell S."/>
            <person name="Joardar V."/>
            <person name="Caler E."/>
            <person name="Walenz B."/>
            <person name="Inman J."/>
            <person name="Schobel S."/>
            <person name="Galinsky K."/>
            <person name="Amedeo P."/>
            <person name="Strausberg R."/>
        </authorList>
    </citation>
    <scope>NUCLEOTIDE SEQUENCE</scope>
    <source>
        <strain evidence="15">USDA</strain>
    </source>
</reference>
<evidence type="ECO:0000256" key="11">
    <source>
        <dbReference type="ARBA" id="ARBA00022801"/>
    </source>
</evidence>
<dbReference type="EMBL" id="AAZO01005541">
    <property type="status" value="NOT_ANNOTATED_CDS"/>
    <property type="molecule type" value="Genomic_DNA"/>
</dbReference>
<name>E0VUU7_PEDHC</name>
<dbReference type="EC" id="3.1.3.89" evidence="8"/>
<comment type="subunit">
    <text evidence="7">Homodimer.</text>
</comment>
<gene>
    <name evidence="16" type="primary">8230545</name>
    <name evidence="15" type="ORF">Phum_PHUM455410</name>
</gene>
<dbReference type="InterPro" id="IPR039356">
    <property type="entry name" value="YfbR/HDDC2"/>
</dbReference>
<evidence type="ECO:0000313" key="17">
    <source>
        <dbReference type="Proteomes" id="UP000009046"/>
    </source>
</evidence>
<evidence type="ECO:0000256" key="3">
    <source>
        <dbReference type="ARBA" id="ARBA00001941"/>
    </source>
</evidence>
<dbReference type="PANTHER" id="PTHR11845">
    <property type="entry name" value="5'-DEOXYNUCLEOTIDASE HDDC2"/>
    <property type="match status" value="1"/>
</dbReference>
<dbReference type="RefSeq" id="XP_002429891.1">
    <property type="nucleotide sequence ID" value="XM_002429846.1"/>
</dbReference>
<dbReference type="PANTHER" id="PTHR11845:SF13">
    <property type="entry name" value="5'-DEOXYNUCLEOTIDASE HDDC2"/>
    <property type="match status" value="1"/>
</dbReference>
<dbReference type="STRING" id="121224.E0VUU7"/>
<dbReference type="EnsemblMetazoa" id="PHUM455410-RA">
    <property type="protein sequence ID" value="PHUM455410-PA"/>
    <property type="gene ID" value="PHUM455410"/>
</dbReference>
<evidence type="ECO:0000256" key="5">
    <source>
        <dbReference type="ARBA" id="ARBA00004074"/>
    </source>
</evidence>
<evidence type="ECO:0000256" key="4">
    <source>
        <dbReference type="ARBA" id="ARBA00001946"/>
    </source>
</evidence>
<evidence type="ECO:0000256" key="9">
    <source>
        <dbReference type="ARBA" id="ARBA00015933"/>
    </source>
</evidence>
<comment type="cofactor">
    <cofactor evidence="4">
        <name>Mg(2+)</name>
        <dbReference type="ChEBI" id="CHEBI:18420"/>
    </cofactor>
</comment>
<evidence type="ECO:0000256" key="7">
    <source>
        <dbReference type="ARBA" id="ARBA00011738"/>
    </source>
</evidence>
<keyword evidence="10" id="KW-0479">Metal-binding</keyword>
<comment type="similarity">
    <text evidence="6">Belongs to the HDDC2 family.</text>
</comment>
<sequence length="194" mass="22281">MSISSNSANVITFLQLVGKLKNLKRTGWVIRNVEDPETVSGHMYRMSVMTFLLPESAGVDKARCMKLSIVHDLAECIVGDITPYCGIDPAEKHRQEDVAMKEITQLIGDSGVEIYKLYKEYEAQVTNESKYVKDLDKLDMVLQAYEYEKIGGYPGKLEEFFKSTLNKFSFPWTMDIVQELYRQRNLFLSKNKVN</sequence>
<evidence type="ECO:0000256" key="1">
    <source>
        <dbReference type="ARBA" id="ARBA00001638"/>
    </source>
</evidence>
<dbReference type="VEuPathDB" id="VectorBase:PHUM455410"/>
<dbReference type="Gene3D" id="1.10.3210.10">
    <property type="entry name" value="Hypothetical protein af1432"/>
    <property type="match status" value="1"/>
</dbReference>
<dbReference type="EMBL" id="DS235793">
    <property type="protein sequence ID" value="EEB17153.1"/>
    <property type="molecule type" value="Genomic_DNA"/>
</dbReference>
<dbReference type="eggNOG" id="KOG3197">
    <property type="taxonomic scope" value="Eukaryota"/>
</dbReference>
<accession>E0VUU7</accession>
<reference evidence="16" key="3">
    <citation type="submission" date="2020-05" db="UniProtKB">
        <authorList>
            <consortium name="EnsemblMetazoa"/>
        </authorList>
    </citation>
    <scope>IDENTIFICATION</scope>
    <source>
        <strain evidence="16">USDA</strain>
    </source>
</reference>
<dbReference type="FunFam" id="1.10.3210.10:FF:000011">
    <property type="entry name" value="HD domain-containing protein 2"/>
    <property type="match status" value="1"/>
</dbReference>
<comment type="cofactor">
    <cofactor evidence="2">
        <name>Mn(2+)</name>
        <dbReference type="ChEBI" id="CHEBI:29035"/>
    </cofactor>
</comment>
<dbReference type="OrthoDB" id="10254258at2759"/>
<comment type="cofactor">
    <cofactor evidence="3">
        <name>Co(2+)</name>
        <dbReference type="ChEBI" id="CHEBI:48828"/>
    </cofactor>
</comment>
<dbReference type="SUPFAM" id="SSF109604">
    <property type="entry name" value="HD-domain/PDEase-like"/>
    <property type="match status" value="1"/>
</dbReference>
<dbReference type="InterPro" id="IPR006674">
    <property type="entry name" value="HD_domain"/>
</dbReference>
<dbReference type="GeneID" id="8230545"/>
<dbReference type="GO" id="GO:0002953">
    <property type="term" value="F:5'-deoxynucleotidase activity"/>
    <property type="evidence" value="ECO:0007669"/>
    <property type="project" value="UniProtKB-EC"/>
</dbReference>
<reference evidence="15" key="2">
    <citation type="submission" date="2007-04" db="EMBL/GenBank/DDBJ databases">
        <title>The genome of the human body louse.</title>
        <authorList>
            <consortium name="The Human Body Louse Genome Consortium"/>
            <person name="Kirkness E."/>
            <person name="Walenz B."/>
            <person name="Hass B."/>
            <person name="Bruggner R."/>
            <person name="Strausberg R."/>
        </authorList>
    </citation>
    <scope>NUCLEOTIDE SEQUENCE</scope>
    <source>
        <strain evidence="15">USDA</strain>
    </source>
</reference>